<dbReference type="RefSeq" id="XP_066008919.1">
    <property type="nucleotide sequence ID" value="XM_066151517.1"/>
</dbReference>
<reference evidence="2 3" key="2">
    <citation type="submission" date="2020-04" db="EMBL/GenBank/DDBJ databases">
        <title>Genome sequencing and assembly of multiple isolates from the Colletotrichum gloeosporioides species complex.</title>
        <authorList>
            <person name="Gan P."/>
            <person name="Shirasu K."/>
        </authorList>
    </citation>
    <scope>NUCLEOTIDE SEQUENCE [LARGE SCALE GENOMIC DNA]</scope>
    <source>
        <strain evidence="2 3">Nara gc5</strain>
    </source>
</reference>
<feature type="compositionally biased region" description="Basic and acidic residues" evidence="1">
    <location>
        <begin position="286"/>
        <end position="295"/>
    </location>
</feature>
<protein>
    <recommendedName>
        <fullName evidence="4">Myb-like domain-containing protein</fullName>
    </recommendedName>
</protein>
<feature type="region of interest" description="Disordered" evidence="1">
    <location>
        <begin position="114"/>
        <end position="144"/>
    </location>
</feature>
<keyword evidence="3" id="KW-1185">Reference proteome</keyword>
<evidence type="ECO:0000256" key="1">
    <source>
        <dbReference type="SAM" id="MobiDB-lite"/>
    </source>
</evidence>
<dbReference type="InParanoid" id="A0A7J6J7I4"/>
<reference evidence="2 3" key="1">
    <citation type="submission" date="2012-08" db="EMBL/GenBank/DDBJ databases">
        <authorList>
            <person name="Gan P.H.P."/>
            <person name="Ikeda K."/>
            <person name="Irieda H."/>
            <person name="Narusaka M."/>
            <person name="O'Connell R.J."/>
            <person name="Narusaka Y."/>
            <person name="Takano Y."/>
            <person name="Kubo Y."/>
            <person name="Shirasu K."/>
        </authorList>
    </citation>
    <scope>NUCLEOTIDE SEQUENCE [LARGE SCALE GENOMIC DNA]</scope>
    <source>
        <strain evidence="2 3">Nara gc5</strain>
    </source>
</reference>
<feature type="compositionally biased region" description="Basic and acidic residues" evidence="1">
    <location>
        <begin position="431"/>
        <end position="449"/>
    </location>
</feature>
<feature type="compositionally biased region" description="Polar residues" evidence="1">
    <location>
        <begin position="352"/>
        <end position="378"/>
    </location>
</feature>
<feature type="compositionally biased region" description="Polar residues" evidence="1">
    <location>
        <begin position="306"/>
        <end position="344"/>
    </location>
</feature>
<dbReference type="EMBL" id="ANPB02000003">
    <property type="protein sequence ID" value="KAF4485872.1"/>
    <property type="molecule type" value="Genomic_DNA"/>
</dbReference>
<name>A0A7J6J7I4_COLFN</name>
<dbReference type="OrthoDB" id="4855483at2759"/>
<evidence type="ECO:0000313" key="2">
    <source>
        <dbReference type="EMBL" id="KAF4485872.1"/>
    </source>
</evidence>
<gene>
    <name evidence="2" type="ORF">CGGC5_v005804</name>
</gene>
<feature type="region of interest" description="Disordered" evidence="1">
    <location>
        <begin position="278"/>
        <end position="399"/>
    </location>
</feature>
<organism evidence="2 3">
    <name type="scientific">Colletotrichum fructicola (strain Nara gc5)</name>
    <name type="common">Anthracnose fungus</name>
    <name type="synonym">Colletotrichum gloeosporioides (strain Nara gc5)</name>
    <dbReference type="NCBI Taxonomy" id="1213859"/>
    <lineage>
        <taxon>Eukaryota</taxon>
        <taxon>Fungi</taxon>
        <taxon>Dikarya</taxon>
        <taxon>Ascomycota</taxon>
        <taxon>Pezizomycotina</taxon>
        <taxon>Sordariomycetes</taxon>
        <taxon>Hypocreomycetidae</taxon>
        <taxon>Glomerellales</taxon>
        <taxon>Glomerellaceae</taxon>
        <taxon>Colletotrichum</taxon>
        <taxon>Colletotrichum gloeosporioides species complex</taxon>
    </lineage>
</organism>
<proteinExistence type="predicted"/>
<evidence type="ECO:0000313" key="3">
    <source>
        <dbReference type="Proteomes" id="UP000011096"/>
    </source>
</evidence>
<evidence type="ECO:0008006" key="4">
    <source>
        <dbReference type="Google" id="ProtNLM"/>
    </source>
</evidence>
<dbReference type="Proteomes" id="UP000011096">
    <property type="component" value="Unassembled WGS sequence"/>
</dbReference>
<accession>A0A7J6J7I4</accession>
<comment type="caution">
    <text evidence="2">The sequence shown here is derived from an EMBL/GenBank/DDBJ whole genome shotgun (WGS) entry which is preliminary data.</text>
</comment>
<sequence length="449" mass="49280">MRTGAQPEAPVCMVNTQSGESAIIALLDETKRQLDRGAKRRRGCVAPVGQVIPALTSNADFEAAGFLWIDDPPFLTVTPAKLTKLLNLTFLLSKMARLQFKQLDVESMAKLYGQKEPKQKATQLKRQYQRGEQRQQSPIPPSMLPPALELDFGTLITSETQPTTHTSAASGNFCGVNGQDRTEVDWNQEPNDVARILYPMAPPFGIGPITEASMNRSSLDETASPPEFCLPHTPLPVQLPSEQSSRKEPSHYYQELFLFPDLGKSSMAQIHPASRLASNMNTAIPGDHESRESGKSYESCGDDDPASSNCSSADGETHGQSYSQESMGSGPEPTSQDLPGTAASQVVPGSFHITQRATPVTNSEDNSEDNGGSDSESVGSDYGASTILHSQKAKSGKRRHWTPLEELRLRAWYKEEKDPRWMARKLGRPKGGVEQHWKKICTQDKKGRK</sequence>
<feature type="region of interest" description="Disordered" evidence="1">
    <location>
        <begin position="426"/>
        <end position="449"/>
    </location>
</feature>
<dbReference type="GeneID" id="43604610"/>
<dbReference type="AlphaFoldDB" id="A0A7J6J7I4"/>